<evidence type="ECO:0000259" key="19">
    <source>
        <dbReference type="PROSITE" id="PS50893"/>
    </source>
</evidence>
<reference evidence="20 21" key="1">
    <citation type="journal article" date="2017" name="PLoS ONE">
        <title>Genomic sequence of 'Candidatus Liberibacter solanacearum' haplotype C and its comparison with haplotype A and B genomes.</title>
        <authorList>
            <person name="Wang J."/>
            <person name="Haapalainen M."/>
            <person name="Schott T."/>
            <person name="Thompson S.M."/>
            <person name="Smith G.R."/>
            <person name="Nissinen A.I."/>
            <person name="Pirhonen M."/>
        </authorList>
    </citation>
    <scope>NUCLEOTIDE SEQUENCE [LARGE SCALE GENOMIC DNA]</scope>
    <source>
        <strain evidence="20 21">FIN111</strain>
    </source>
</reference>
<dbReference type="GO" id="GO:0009380">
    <property type="term" value="C:excinuclease repair complex"/>
    <property type="evidence" value="ECO:0007669"/>
    <property type="project" value="InterPro"/>
</dbReference>
<keyword evidence="11 18" id="KW-0267">Excision nuclease</keyword>
<evidence type="ECO:0000313" key="21">
    <source>
        <dbReference type="Proteomes" id="UP000189542"/>
    </source>
</evidence>
<dbReference type="PROSITE" id="PS50893">
    <property type="entry name" value="ABC_TRANSPORTER_2"/>
    <property type="match status" value="1"/>
</dbReference>
<evidence type="ECO:0000256" key="7">
    <source>
        <dbReference type="ARBA" id="ARBA00022769"/>
    </source>
</evidence>
<dbReference type="OrthoDB" id="9809851at2"/>
<dbReference type="CDD" id="cd03270">
    <property type="entry name" value="ABC_UvrA_I"/>
    <property type="match status" value="1"/>
</dbReference>
<feature type="binding site" evidence="18">
    <location>
        <begin position="657"/>
        <end position="664"/>
    </location>
    <ligand>
        <name>ATP</name>
        <dbReference type="ChEBI" id="CHEBI:30616"/>
    </ligand>
</feature>
<dbReference type="AlphaFoldDB" id="A0A1V2N9A3"/>
<keyword evidence="5 18" id="KW-0547">Nucleotide-binding</keyword>
<dbReference type="SUPFAM" id="SSF52540">
    <property type="entry name" value="P-loop containing nucleoside triphosphate hydrolases"/>
    <property type="match status" value="2"/>
</dbReference>
<dbReference type="Proteomes" id="UP000189542">
    <property type="component" value="Unassembled WGS sequence"/>
</dbReference>
<comment type="caution">
    <text evidence="20">The sequence shown here is derived from an EMBL/GenBank/DDBJ whole genome shotgun (WGS) entry which is preliminary data.</text>
</comment>
<keyword evidence="13 18" id="KW-0234">DNA repair</keyword>
<comment type="subcellular location">
    <subcellularLocation>
        <location evidence="1 18">Cytoplasm</location>
    </subcellularLocation>
</comment>
<comment type="similarity">
    <text evidence="15 18">Belongs to the ABC transporter superfamily. UvrA family.</text>
</comment>
<dbReference type="Gene3D" id="1.20.1580.10">
    <property type="entry name" value="ABC transporter ATPase like domain"/>
    <property type="match status" value="2"/>
</dbReference>
<evidence type="ECO:0000256" key="14">
    <source>
        <dbReference type="ARBA" id="ARBA00023236"/>
    </source>
</evidence>
<evidence type="ECO:0000256" key="10">
    <source>
        <dbReference type="ARBA" id="ARBA00022840"/>
    </source>
</evidence>
<keyword evidence="4 18" id="KW-0677">Repeat</keyword>
<accession>A0A1V2N9A3</accession>
<dbReference type="CDD" id="cd03271">
    <property type="entry name" value="ABC_UvrA_II"/>
    <property type="match status" value="1"/>
</dbReference>
<dbReference type="GO" id="GO:0009381">
    <property type="term" value="F:excinuclease ABC activity"/>
    <property type="evidence" value="ECO:0007669"/>
    <property type="project" value="UniProtKB-UniRule"/>
</dbReference>
<dbReference type="GO" id="GO:0009432">
    <property type="term" value="P:SOS response"/>
    <property type="evidence" value="ECO:0007669"/>
    <property type="project" value="UniProtKB-UniRule"/>
</dbReference>
<evidence type="ECO:0000256" key="17">
    <source>
        <dbReference type="ARBA" id="ARBA00042156"/>
    </source>
</evidence>
<evidence type="ECO:0000256" key="9">
    <source>
        <dbReference type="ARBA" id="ARBA00022833"/>
    </source>
</evidence>
<dbReference type="InterPro" id="IPR013815">
    <property type="entry name" value="ATP_grasp_subdomain_1"/>
</dbReference>
<dbReference type="Pfam" id="PF17760">
    <property type="entry name" value="UvrA_inter"/>
    <property type="match status" value="1"/>
</dbReference>
<evidence type="ECO:0000256" key="6">
    <source>
        <dbReference type="ARBA" id="ARBA00022763"/>
    </source>
</evidence>
<feature type="zinc finger region" description="C4-type" evidence="18">
    <location>
        <begin position="756"/>
        <end position="782"/>
    </location>
</feature>
<dbReference type="InterPro" id="IPR004602">
    <property type="entry name" value="UvrA"/>
</dbReference>
<dbReference type="GO" id="GO:0008270">
    <property type="term" value="F:zinc ion binding"/>
    <property type="evidence" value="ECO:0007669"/>
    <property type="project" value="UniProtKB-UniRule"/>
</dbReference>
<feature type="domain" description="ABC transporter" evidence="19">
    <location>
        <begin position="621"/>
        <end position="953"/>
    </location>
</feature>
<feature type="binding site" evidence="18">
    <location>
        <begin position="34"/>
        <end position="41"/>
    </location>
    <ligand>
        <name>ATP</name>
        <dbReference type="ChEBI" id="CHEBI:30616"/>
    </ligand>
</feature>
<evidence type="ECO:0000256" key="13">
    <source>
        <dbReference type="ARBA" id="ARBA00023204"/>
    </source>
</evidence>
<dbReference type="InterPro" id="IPR041102">
    <property type="entry name" value="UvrA_inter"/>
</dbReference>
<dbReference type="RefSeq" id="WP_076969890.1">
    <property type="nucleotide sequence ID" value="NZ_LVWB01000003.1"/>
</dbReference>
<dbReference type="GO" id="GO:0005737">
    <property type="term" value="C:cytoplasm"/>
    <property type="evidence" value="ECO:0007669"/>
    <property type="project" value="UniProtKB-SubCell"/>
</dbReference>
<evidence type="ECO:0000256" key="1">
    <source>
        <dbReference type="ARBA" id="ARBA00004496"/>
    </source>
</evidence>
<evidence type="ECO:0000256" key="16">
    <source>
        <dbReference type="ARBA" id="ARBA00039316"/>
    </source>
</evidence>
<dbReference type="GO" id="GO:0003677">
    <property type="term" value="F:DNA binding"/>
    <property type="evidence" value="ECO:0007669"/>
    <property type="project" value="UniProtKB-UniRule"/>
</dbReference>
<sequence>MCKIKNISIHGAREHNLQNISIELPRNKLIVITGVSGSGKSSLAFDTIHAEGQRRYIESLSTYARQFLGTIKKPDVDRIDGLSPTISIEQKNTSHNPRSTVGTITEIHDYLRLLFARIGIPHSPTTGLPIEKQTVSQMADRILTFEQGTRMYMLAPIVRNRKGEYKKELAALLKQGFQRIKIDGEFYQIPDAPNLDKKYKHNIEVVVDRIIIHENIRDRIVNSLKTCLQLANGLCIAEIIDSSQSCDKKTPDDMNHSTPQNILFSEKLACPVSGFSIAEIEPRIFSFNNPAGACHHCDGLGISQKIDENLIIPNPKLALHNGAIAPWSTPLSEYHTKILTTLGEELGFSLSDRWCNISEEIQKMLLYGTKKNDTIPSLNKKSSHTNFYFKGIIPTLEQRWNKEDSAFFQEIIQRYISSSPCPDCNGYRLKSEAFAIKINGKHIGEITDMSIKKVQIWFEKLPAQISQKANKIAESILEEIQKRIRFLVEIGLDYLTLSRNSNMLSNGESQRIRLASQIGSGLTGVLYVLDEPSIGLHQRDNAKLINTLKHLRDTGNTVIVVEHDEETMLAADHIVDIGPDAGVNGGKIVAEGSPSQIIAHPTSLTGKYMSGEMKIKIPQKRRQHNPNKMIHVINARSNNLKNITASIPIGLFTAITGISGGGKSTFLISTLYKAAARLIMGAKYNPGIYDRIDGLEYIDKVVNINQSPIGHTPRSNPATYVGAFTPIRDWFSNLPESKALGYKAGCFSFNVKGGRCEVCEGNGVIKIAMHFLPDVYITCDICQGKRYNPETLNICFKGKSIADILAMTVEESADFFTTIPAIHNKLKTLKEVGLGYIKIGQSANTLSGGESQRVKLAKELSKQATGNTLYILDEPTTGLHYHDIAKLLDILHTLVERGNSIIVIEHNLEVIKTADWILDFGPEGGENGGKIIASGTPEDIAKEASSYTGKFLKSTLKEK</sequence>
<dbReference type="Gene3D" id="1.10.8.280">
    <property type="entry name" value="ABC transporter ATPase domain-like"/>
    <property type="match status" value="1"/>
</dbReference>
<comment type="caution">
    <text evidence="18">Lacks conserved residue(s) required for the propagation of feature annotation.</text>
</comment>
<dbReference type="HAMAP" id="MF_00205">
    <property type="entry name" value="UvrA"/>
    <property type="match status" value="1"/>
</dbReference>
<dbReference type="NCBIfam" id="TIGR00630">
    <property type="entry name" value="uvra"/>
    <property type="match status" value="1"/>
</dbReference>
<evidence type="ECO:0000256" key="2">
    <source>
        <dbReference type="ARBA" id="ARBA00022490"/>
    </source>
</evidence>
<dbReference type="Gene3D" id="3.30.1490.20">
    <property type="entry name" value="ATP-grasp fold, A domain"/>
    <property type="match status" value="1"/>
</dbReference>
<keyword evidence="7 18" id="KW-0228">DNA excision</keyword>
<protein>
    <recommendedName>
        <fullName evidence="16 18">UvrABC system protein A</fullName>
        <shortName evidence="18">UvrA protein</shortName>
    </recommendedName>
    <alternativeName>
        <fullName evidence="17 18">Excinuclease ABC subunit A</fullName>
    </alternativeName>
</protein>
<comment type="function">
    <text evidence="18">The UvrABC repair system catalyzes the recognition and processing of DNA lesions. UvrA is an ATPase and a DNA-binding protein. A damage recognition complex composed of 2 UvrA and 2 UvrB subunits scans DNA for abnormalities. When the presence of a lesion has been verified by UvrB, the UvrA molecules dissociate.</text>
</comment>
<dbReference type="InterPro" id="IPR027417">
    <property type="entry name" value="P-loop_NTPase"/>
</dbReference>
<name>A0A1V2N9A3_9HYPH</name>
<dbReference type="InterPro" id="IPR041552">
    <property type="entry name" value="UvrA_DNA-bd"/>
</dbReference>
<dbReference type="NCBIfam" id="NF001503">
    <property type="entry name" value="PRK00349.1"/>
    <property type="match status" value="1"/>
</dbReference>
<organism evidence="20 21">
    <name type="scientific">Candidatus Liberibacter solanacearum</name>
    <dbReference type="NCBI Taxonomy" id="556287"/>
    <lineage>
        <taxon>Bacteria</taxon>
        <taxon>Pseudomonadati</taxon>
        <taxon>Pseudomonadota</taxon>
        <taxon>Alphaproteobacteria</taxon>
        <taxon>Hyphomicrobiales</taxon>
        <taxon>Rhizobiaceae</taxon>
        <taxon>Liberibacter</taxon>
    </lineage>
</organism>
<evidence type="ECO:0000256" key="18">
    <source>
        <dbReference type="HAMAP-Rule" id="MF_00205"/>
    </source>
</evidence>
<evidence type="ECO:0000313" key="20">
    <source>
        <dbReference type="EMBL" id="ONI60243.1"/>
    </source>
</evidence>
<proteinExistence type="inferred from homology"/>
<dbReference type="Gene3D" id="3.40.50.300">
    <property type="entry name" value="P-loop containing nucleotide triphosphate hydrolases"/>
    <property type="match status" value="2"/>
</dbReference>
<evidence type="ECO:0000256" key="3">
    <source>
        <dbReference type="ARBA" id="ARBA00022723"/>
    </source>
</evidence>
<evidence type="ECO:0000256" key="5">
    <source>
        <dbReference type="ARBA" id="ARBA00022741"/>
    </source>
</evidence>
<dbReference type="Pfam" id="PF17755">
    <property type="entry name" value="UvrA_DNA-bind"/>
    <property type="match status" value="1"/>
</dbReference>
<dbReference type="PROSITE" id="PS00211">
    <property type="entry name" value="ABC_TRANSPORTER_1"/>
    <property type="match status" value="1"/>
</dbReference>
<keyword evidence="2 18" id="KW-0963">Cytoplasm</keyword>
<dbReference type="PANTHER" id="PTHR43152">
    <property type="entry name" value="UVRABC SYSTEM PROTEIN A"/>
    <property type="match status" value="1"/>
</dbReference>
<evidence type="ECO:0000256" key="15">
    <source>
        <dbReference type="ARBA" id="ARBA00038000"/>
    </source>
</evidence>
<keyword evidence="12 18" id="KW-0238">DNA-binding</keyword>
<evidence type="ECO:0000256" key="8">
    <source>
        <dbReference type="ARBA" id="ARBA00022771"/>
    </source>
</evidence>
<dbReference type="GO" id="GO:0016887">
    <property type="term" value="F:ATP hydrolysis activity"/>
    <property type="evidence" value="ECO:0007669"/>
    <property type="project" value="InterPro"/>
</dbReference>
<dbReference type="Pfam" id="PF00005">
    <property type="entry name" value="ABC_tran"/>
    <property type="match status" value="1"/>
</dbReference>
<dbReference type="PANTHER" id="PTHR43152:SF3">
    <property type="entry name" value="UVRABC SYSTEM PROTEIN A"/>
    <property type="match status" value="1"/>
</dbReference>
<keyword evidence="6 18" id="KW-0227">DNA damage</keyword>
<dbReference type="GO" id="GO:0005524">
    <property type="term" value="F:ATP binding"/>
    <property type="evidence" value="ECO:0007669"/>
    <property type="project" value="UniProtKB-UniRule"/>
</dbReference>
<evidence type="ECO:0000256" key="4">
    <source>
        <dbReference type="ARBA" id="ARBA00022737"/>
    </source>
</evidence>
<keyword evidence="9 18" id="KW-0862">Zinc</keyword>
<keyword evidence="10 18" id="KW-0067">ATP-binding</keyword>
<gene>
    <name evidence="18" type="primary">uvrA</name>
    <name evidence="20" type="ORF">AYO25_00865</name>
</gene>
<dbReference type="GO" id="GO:0006289">
    <property type="term" value="P:nucleotide-excision repair"/>
    <property type="evidence" value="ECO:0007669"/>
    <property type="project" value="UniProtKB-UniRule"/>
</dbReference>
<dbReference type="InterPro" id="IPR017871">
    <property type="entry name" value="ABC_transporter-like_CS"/>
</dbReference>
<keyword evidence="14 18" id="KW-0742">SOS response</keyword>
<evidence type="ECO:0000256" key="11">
    <source>
        <dbReference type="ARBA" id="ARBA00022881"/>
    </source>
</evidence>
<keyword evidence="8 18" id="KW-0863">Zinc-finger</keyword>
<evidence type="ECO:0000256" key="12">
    <source>
        <dbReference type="ARBA" id="ARBA00023125"/>
    </source>
</evidence>
<comment type="subunit">
    <text evidence="18">Forms a heterotetramer with UvrB during the search for lesions.</text>
</comment>
<dbReference type="EMBL" id="LVWB01000003">
    <property type="protein sequence ID" value="ONI60243.1"/>
    <property type="molecule type" value="Genomic_DNA"/>
</dbReference>
<dbReference type="InterPro" id="IPR003439">
    <property type="entry name" value="ABC_transporter-like_ATP-bd"/>
</dbReference>
<keyword evidence="3 18" id="KW-0479">Metal-binding</keyword>